<dbReference type="GO" id="GO:0005254">
    <property type="term" value="F:chloride channel activity"/>
    <property type="evidence" value="ECO:0007669"/>
    <property type="project" value="InterPro"/>
</dbReference>
<dbReference type="OrthoDB" id="417078at2759"/>
<dbReference type="EMBL" id="AGNL01049414">
    <property type="protein sequence ID" value="EJK44638.1"/>
    <property type="molecule type" value="Genomic_DNA"/>
</dbReference>
<protein>
    <recommendedName>
        <fullName evidence="2">Cyclic nucleotide-binding domain-containing protein</fullName>
    </recommendedName>
</protein>
<keyword evidence="1" id="KW-0472">Membrane</keyword>
<feature type="transmembrane region" description="Helical" evidence="1">
    <location>
        <begin position="515"/>
        <end position="536"/>
    </location>
</feature>
<proteinExistence type="predicted"/>
<keyword evidence="4" id="KW-1185">Reference proteome</keyword>
<feature type="transmembrane region" description="Helical" evidence="1">
    <location>
        <begin position="542"/>
        <end position="561"/>
    </location>
</feature>
<feature type="transmembrane region" description="Helical" evidence="1">
    <location>
        <begin position="275"/>
        <end position="296"/>
    </location>
</feature>
<dbReference type="PROSITE" id="PS50042">
    <property type="entry name" value="CNMP_BINDING_3"/>
    <property type="match status" value="1"/>
</dbReference>
<dbReference type="InterPro" id="IPR014710">
    <property type="entry name" value="RmlC-like_jellyroll"/>
</dbReference>
<dbReference type="AlphaFoldDB" id="K0QZ03"/>
<dbReference type="SUPFAM" id="SSF51206">
    <property type="entry name" value="cAMP-binding domain-like"/>
    <property type="match status" value="1"/>
</dbReference>
<dbReference type="CDD" id="cd00038">
    <property type="entry name" value="CAP_ED"/>
    <property type="match status" value="1"/>
</dbReference>
<gene>
    <name evidence="3" type="ORF">THAOC_36808</name>
</gene>
<evidence type="ECO:0000256" key="1">
    <source>
        <dbReference type="SAM" id="Phobius"/>
    </source>
</evidence>
<evidence type="ECO:0000313" key="4">
    <source>
        <dbReference type="Proteomes" id="UP000266841"/>
    </source>
</evidence>
<feature type="domain" description="Cyclic nucleotide-binding" evidence="2">
    <location>
        <begin position="97"/>
        <end position="221"/>
    </location>
</feature>
<organism evidence="3 4">
    <name type="scientific">Thalassiosira oceanica</name>
    <name type="common">Marine diatom</name>
    <dbReference type="NCBI Taxonomy" id="159749"/>
    <lineage>
        <taxon>Eukaryota</taxon>
        <taxon>Sar</taxon>
        <taxon>Stramenopiles</taxon>
        <taxon>Ochrophyta</taxon>
        <taxon>Bacillariophyta</taxon>
        <taxon>Coscinodiscophyceae</taxon>
        <taxon>Thalassiosirophycidae</taxon>
        <taxon>Thalassiosirales</taxon>
        <taxon>Thalassiosiraceae</taxon>
        <taxon>Thalassiosira</taxon>
    </lineage>
</organism>
<dbReference type="Proteomes" id="UP000266841">
    <property type="component" value="Unassembled WGS sequence"/>
</dbReference>
<dbReference type="Gene3D" id="2.60.120.10">
    <property type="entry name" value="Jelly Rolls"/>
    <property type="match status" value="1"/>
</dbReference>
<dbReference type="InterPro" id="IPR000595">
    <property type="entry name" value="cNMP-bd_dom"/>
</dbReference>
<reference evidence="3 4" key="1">
    <citation type="journal article" date="2012" name="Genome Biol.">
        <title>Genome and low-iron response of an oceanic diatom adapted to chronic iron limitation.</title>
        <authorList>
            <person name="Lommer M."/>
            <person name="Specht M."/>
            <person name="Roy A.S."/>
            <person name="Kraemer L."/>
            <person name="Andreson R."/>
            <person name="Gutowska M.A."/>
            <person name="Wolf J."/>
            <person name="Bergner S.V."/>
            <person name="Schilhabel M.B."/>
            <person name="Klostermeier U.C."/>
            <person name="Beiko R.G."/>
            <person name="Rosenstiel P."/>
            <person name="Hippler M."/>
            <person name="Laroche J."/>
        </authorList>
    </citation>
    <scope>NUCLEOTIDE SEQUENCE [LARGE SCALE GENOMIC DNA]</scope>
    <source>
        <strain evidence="3 4">CCMP1005</strain>
    </source>
</reference>
<evidence type="ECO:0000259" key="2">
    <source>
        <dbReference type="PROSITE" id="PS50042"/>
    </source>
</evidence>
<dbReference type="InterPro" id="IPR018490">
    <property type="entry name" value="cNMP-bd_dom_sf"/>
</dbReference>
<keyword evidence="1" id="KW-0812">Transmembrane</keyword>
<feature type="non-terminal residue" evidence="3">
    <location>
        <position position="1"/>
    </location>
</feature>
<comment type="caution">
    <text evidence="3">The sequence shown here is derived from an EMBL/GenBank/DDBJ whole genome shotgun (WGS) entry which is preliminary data.</text>
</comment>
<name>K0QZ03_THAOC</name>
<dbReference type="eggNOG" id="ENOG502S1IE">
    <property type="taxonomic scope" value="Eukaryota"/>
</dbReference>
<keyword evidence="1" id="KW-1133">Transmembrane helix</keyword>
<evidence type="ECO:0000313" key="3">
    <source>
        <dbReference type="EMBL" id="EJK44638.1"/>
    </source>
</evidence>
<sequence>APTGEEGPTIAYWCFPCHWEPGVSSAASSHNKAVNHTPGRPPAVLTRAPLPLPSTVALTVAQVSQAMGAGGAGAGRKRTGGTILKIHGWAQSGCWEFRKGLSGLSLRRLSSNGDKISYLAKQFEVVRCPVGDAIIEQGEVEDDGYYYMLVGGECSVLKNGVLLPGKFGTLEKGSAFGEQAVLFDSPTRGATVMASKGSSDEANAGYVVLYRLSGKEFRSRLSKELLVSLQDRMRDVIKVFDTLSGVDTKIKNEGTIIRSYEPSARWLIKQYRGTILQYVGPTVLFMMTWAALFGALTEYIDGRNTPNFGTGMGLDDDFAPGSIIWHLELIAGVWTKLSPLTTFVATFFLNSAFNYWRDFYWTARSIQGRFNDVQLIVSSYAARDRNGAIKEEAKQALDDVARMQRIFHQLFWSVAVKRFNSLHSPEGLSYLRSFRLITDSEYDSLIEVTSNGLGVHYAALLFLTSRIVLAKKRGEIELDTAASQMLLDKITTIRGKMGRIADLFDGRMPMSYVHFVNMLVSTLIFLSPLALFPILYYWSIPAVGILTLFYKGILTLSLMFLDPVDNDAYHSKFIESTGFDVGVLVREVNAGSMRWAGCASALPKSYLKPSKENEDMNTNY</sequence>
<accession>K0QZ03</accession>